<dbReference type="Pfam" id="PF14238">
    <property type="entry name" value="DUF4340"/>
    <property type="match status" value="1"/>
</dbReference>
<sequence length="177" mass="20300">MSLKTSLILIAILVLLCSYIFIFQQKKQIEVGEKAPKVWFVKEEDIERIEIRLTNQGLNAAFVKDAESNWHFEDAEKSAVDIKRWSGIPLLVSGPTSKRLIAQRVDDLTAYGLHHPQMEITMNIQNQGSLKVLVGDKTPNEMYYYVKLNEADDLYTVDHNWTEVLERLVTDPPKLSP</sequence>
<protein>
    <submittedName>
        <fullName evidence="3">DUF4340 domain-containing protein</fullName>
    </submittedName>
</protein>
<evidence type="ECO:0000256" key="1">
    <source>
        <dbReference type="SAM" id="Phobius"/>
    </source>
</evidence>
<reference evidence="3" key="1">
    <citation type="submission" date="2020-07" db="EMBL/GenBank/DDBJ databases">
        <title>Huge and variable diversity of episymbiotic CPR bacteria and DPANN archaea in groundwater ecosystems.</title>
        <authorList>
            <person name="He C.Y."/>
            <person name="Keren R."/>
            <person name="Whittaker M."/>
            <person name="Farag I.F."/>
            <person name="Doudna J."/>
            <person name="Cate J.H.D."/>
            <person name="Banfield J.F."/>
        </authorList>
    </citation>
    <scope>NUCLEOTIDE SEQUENCE</scope>
    <source>
        <strain evidence="3">NC_groundwater_1482_Ag_S-0.65um_47_24</strain>
    </source>
</reference>
<feature type="transmembrane region" description="Helical" evidence="1">
    <location>
        <begin position="6"/>
        <end position="23"/>
    </location>
</feature>
<evidence type="ECO:0000259" key="2">
    <source>
        <dbReference type="Pfam" id="PF14238"/>
    </source>
</evidence>
<dbReference type="Proteomes" id="UP000772181">
    <property type="component" value="Unassembled WGS sequence"/>
</dbReference>
<gene>
    <name evidence="3" type="ORF">HY730_05820</name>
</gene>
<evidence type="ECO:0000313" key="3">
    <source>
        <dbReference type="EMBL" id="MBI4595882.1"/>
    </source>
</evidence>
<dbReference type="EMBL" id="JACQWF010000263">
    <property type="protein sequence ID" value="MBI4595882.1"/>
    <property type="molecule type" value="Genomic_DNA"/>
</dbReference>
<comment type="caution">
    <text evidence="3">The sequence shown here is derived from an EMBL/GenBank/DDBJ whole genome shotgun (WGS) entry which is preliminary data.</text>
</comment>
<keyword evidence="1" id="KW-1133">Transmembrane helix</keyword>
<dbReference type="AlphaFoldDB" id="A0A933GL49"/>
<organism evidence="3 4">
    <name type="scientific">Tectimicrobiota bacterium</name>
    <dbReference type="NCBI Taxonomy" id="2528274"/>
    <lineage>
        <taxon>Bacteria</taxon>
        <taxon>Pseudomonadati</taxon>
        <taxon>Nitrospinota/Tectimicrobiota group</taxon>
        <taxon>Candidatus Tectimicrobiota</taxon>
    </lineage>
</organism>
<keyword evidence="1" id="KW-0812">Transmembrane</keyword>
<dbReference type="InterPro" id="IPR025641">
    <property type="entry name" value="DUF4340"/>
</dbReference>
<evidence type="ECO:0000313" key="4">
    <source>
        <dbReference type="Proteomes" id="UP000772181"/>
    </source>
</evidence>
<name>A0A933GL49_UNCTE</name>
<accession>A0A933GL49</accession>
<feature type="domain" description="DUF4340" evidence="2">
    <location>
        <begin position="98"/>
        <end position="163"/>
    </location>
</feature>
<keyword evidence="1" id="KW-0472">Membrane</keyword>
<proteinExistence type="predicted"/>